<keyword evidence="6 8" id="KW-1133">Transmembrane helix</keyword>
<dbReference type="InterPro" id="IPR005829">
    <property type="entry name" value="Sugar_transporter_CS"/>
</dbReference>
<comment type="caution">
    <text evidence="9">The sequence shown here is derived from an EMBL/GenBank/DDBJ whole genome shotgun (WGS) entry which is preliminary data.</text>
</comment>
<reference evidence="10" key="1">
    <citation type="submission" date="2016-06" db="EMBL/GenBank/DDBJ databases">
        <title>Parallel loss of symbiosis genes in relatives of nitrogen-fixing non-legume Parasponia.</title>
        <authorList>
            <person name="Van Velzen R."/>
            <person name="Holmer R."/>
            <person name="Bu F."/>
            <person name="Rutten L."/>
            <person name="Van Zeijl A."/>
            <person name="Liu W."/>
            <person name="Santuari L."/>
            <person name="Cao Q."/>
            <person name="Sharma T."/>
            <person name="Shen D."/>
            <person name="Roswanjaya Y."/>
            <person name="Wardhani T."/>
            <person name="Kalhor M.S."/>
            <person name="Jansen J."/>
            <person name="Van den Hoogen J."/>
            <person name="Gungor B."/>
            <person name="Hartog M."/>
            <person name="Hontelez J."/>
            <person name="Verver J."/>
            <person name="Yang W.-C."/>
            <person name="Schijlen E."/>
            <person name="Repin R."/>
            <person name="Schilthuizen M."/>
            <person name="Schranz E."/>
            <person name="Heidstra R."/>
            <person name="Miyata K."/>
            <person name="Fedorova E."/>
            <person name="Kohlen W."/>
            <person name="Bisseling T."/>
            <person name="Smit S."/>
            <person name="Geurts R."/>
        </authorList>
    </citation>
    <scope>NUCLEOTIDE SEQUENCE [LARGE SCALE GENOMIC DNA]</scope>
    <source>
        <strain evidence="10">cv. WU1-14</strain>
    </source>
</reference>
<feature type="transmembrane region" description="Helical" evidence="8">
    <location>
        <begin position="35"/>
        <end position="57"/>
    </location>
</feature>
<dbReference type="InterPro" id="IPR050549">
    <property type="entry name" value="MFS_Trehalose_Transporter"/>
</dbReference>
<feature type="transmembrane region" description="Helical" evidence="8">
    <location>
        <begin position="6"/>
        <end position="28"/>
    </location>
</feature>
<keyword evidence="10" id="KW-1185">Reference proteome</keyword>
<name>A0A2P5BR37_PARAD</name>
<sequence length="90" mass="9838">MTDFSSMIGSIIIGVTVILAAIIGVCFIDKFGRRTMLLTSAAGTCLGCILLGLSFFLQNLQIGEEHTPILALVGLMDFWIRMNAYTKYCI</sequence>
<dbReference type="GO" id="GO:0016020">
    <property type="term" value="C:membrane"/>
    <property type="evidence" value="ECO:0007669"/>
    <property type="project" value="UniProtKB-SubCell"/>
</dbReference>
<comment type="similarity">
    <text evidence="2">Belongs to the major facilitator superfamily. Sugar transporter (TC 2.A.1.1) family.</text>
</comment>
<keyword evidence="7 8" id="KW-0472">Membrane</keyword>
<evidence type="ECO:0000256" key="4">
    <source>
        <dbReference type="ARBA" id="ARBA00022597"/>
    </source>
</evidence>
<keyword evidence="3" id="KW-0813">Transport</keyword>
<dbReference type="EMBL" id="JXTB01000236">
    <property type="protein sequence ID" value="PON51246.1"/>
    <property type="molecule type" value="Genomic_DNA"/>
</dbReference>
<dbReference type="PANTHER" id="PTHR48021">
    <property type="match status" value="1"/>
</dbReference>
<evidence type="ECO:0000256" key="8">
    <source>
        <dbReference type="SAM" id="Phobius"/>
    </source>
</evidence>
<evidence type="ECO:0000256" key="2">
    <source>
        <dbReference type="ARBA" id="ARBA00010992"/>
    </source>
</evidence>
<evidence type="ECO:0000256" key="3">
    <source>
        <dbReference type="ARBA" id="ARBA00022448"/>
    </source>
</evidence>
<keyword evidence="5 8" id="KW-0812">Transmembrane</keyword>
<evidence type="ECO:0000256" key="6">
    <source>
        <dbReference type="ARBA" id="ARBA00022989"/>
    </source>
</evidence>
<dbReference type="Gene3D" id="1.20.1250.20">
    <property type="entry name" value="MFS general substrate transporter like domains"/>
    <property type="match status" value="1"/>
</dbReference>
<dbReference type="InterPro" id="IPR005828">
    <property type="entry name" value="MFS_sugar_transport-like"/>
</dbReference>
<dbReference type="PANTHER" id="PTHR48021:SF15">
    <property type="entry name" value="SUGAR TRANSPORTER ERD6-LIKE 15 ISOFORM X1"/>
    <property type="match status" value="1"/>
</dbReference>
<dbReference type="AlphaFoldDB" id="A0A2P5BR37"/>
<evidence type="ECO:0000256" key="7">
    <source>
        <dbReference type="ARBA" id="ARBA00023136"/>
    </source>
</evidence>
<protein>
    <submittedName>
        <fullName evidence="9">Major facilitator, sugar transporter-like</fullName>
    </submittedName>
</protein>
<accession>A0A2P5BR37</accession>
<dbReference type="GO" id="GO:0022857">
    <property type="term" value="F:transmembrane transporter activity"/>
    <property type="evidence" value="ECO:0007669"/>
    <property type="project" value="InterPro"/>
</dbReference>
<evidence type="ECO:0000256" key="1">
    <source>
        <dbReference type="ARBA" id="ARBA00004141"/>
    </source>
</evidence>
<dbReference type="PROSITE" id="PS00216">
    <property type="entry name" value="SUGAR_TRANSPORT_1"/>
    <property type="match status" value="1"/>
</dbReference>
<organism evidence="9 10">
    <name type="scientific">Parasponia andersonii</name>
    <name type="common">Sponia andersonii</name>
    <dbReference type="NCBI Taxonomy" id="3476"/>
    <lineage>
        <taxon>Eukaryota</taxon>
        <taxon>Viridiplantae</taxon>
        <taxon>Streptophyta</taxon>
        <taxon>Embryophyta</taxon>
        <taxon>Tracheophyta</taxon>
        <taxon>Spermatophyta</taxon>
        <taxon>Magnoliopsida</taxon>
        <taxon>eudicotyledons</taxon>
        <taxon>Gunneridae</taxon>
        <taxon>Pentapetalae</taxon>
        <taxon>rosids</taxon>
        <taxon>fabids</taxon>
        <taxon>Rosales</taxon>
        <taxon>Cannabaceae</taxon>
        <taxon>Parasponia</taxon>
    </lineage>
</organism>
<evidence type="ECO:0000256" key="5">
    <source>
        <dbReference type="ARBA" id="ARBA00022692"/>
    </source>
</evidence>
<feature type="transmembrane region" description="Helical" evidence="8">
    <location>
        <begin position="69"/>
        <end position="86"/>
    </location>
</feature>
<evidence type="ECO:0000313" key="10">
    <source>
        <dbReference type="Proteomes" id="UP000237105"/>
    </source>
</evidence>
<dbReference type="InterPro" id="IPR036259">
    <property type="entry name" value="MFS_trans_sf"/>
</dbReference>
<dbReference type="SUPFAM" id="SSF103473">
    <property type="entry name" value="MFS general substrate transporter"/>
    <property type="match status" value="1"/>
</dbReference>
<dbReference type="Pfam" id="PF00083">
    <property type="entry name" value="Sugar_tr"/>
    <property type="match status" value="1"/>
</dbReference>
<keyword evidence="4 9" id="KW-0762">Sugar transport</keyword>
<gene>
    <name evidence="9" type="ORF">PanWU01x14_218070</name>
</gene>
<proteinExistence type="inferred from homology"/>
<comment type="subcellular location">
    <subcellularLocation>
        <location evidence="1">Membrane</location>
        <topology evidence="1">Multi-pass membrane protein</topology>
    </subcellularLocation>
</comment>
<dbReference type="STRING" id="3476.A0A2P5BR37"/>
<dbReference type="OrthoDB" id="1732494at2759"/>
<evidence type="ECO:0000313" key="9">
    <source>
        <dbReference type="EMBL" id="PON51246.1"/>
    </source>
</evidence>
<dbReference type="Proteomes" id="UP000237105">
    <property type="component" value="Unassembled WGS sequence"/>
</dbReference>